<dbReference type="HOGENOM" id="CLU_053567_3_0_1"/>
<dbReference type="PANTHER" id="PTHR12416">
    <property type="entry name" value="RRNA-PROCESSING PROTEIN UTP23 HOMOLOG"/>
    <property type="match status" value="1"/>
</dbReference>
<dbReference type="FunCoup" id="F7FZU2">
    <property type="interactions" value="2178"/>
</dbReference>
<dbReference type="Bgee" id="ENSOANG00000004878">
    <property type="expression patterns" value="Expressed in ovary and 7 other cell types or tissues"/>
</dbReference>
<keyword evidence="2" id="KW-0690">Ribosome biogenesis</keyword>
<evidence type="ECO:0000256" key="1">
    <source>
        <dbReference type="ARBA" id="ARBA00004604"/>
    </source>
</evidence>
<dbReference type="eggNOG" id="KOG3164">
    <property type="taxonomic scope" value="Eukaryota"/>
</dbReference>
<dbReference type="GO" id="GO:0005730">
    <property type="term" value="C:nucleolus"/>
    <property type="evidence" value="ECO:0000318"/>
    <property type="project" value="GO_Central"/>
</dbReference>
<dbReference type="Gene3D" id="3.40.50.1010">
    <property type="entry name" value="5'-nuclease"/>
    <property type="match status" value="1"/>
</dbReference>
<evidence type="ECO:0000259" key="9">
    <source>
        <dbReference type="Pfam" id="PF24779"/>
    </source>
</evidence>
<dbReference type="GO" id="GO:0032040">
    <property type="term" value="C:small-subunit processome"/>
    <property type="evidence" value="ECO:0000318"/>
    <property type="project" value="GO_Central"/>
</dbReference>
<dbReference type="InterPro" id="IPR006984">
    <property type="entry name" value="Fcf1/UTP23"/>
</dbReference>
<feature type="compositionally biased region" description="Basic residues" evidence="8">
    <location>
        <begin position="43"/>
        <end position="52"/>
    </location>
</feature>
<protein>
    <recommendedName>
        <fullName evidence="7">rRNA-processing protein UTP23 homolog</fullName>
    </recommendedName>
</protein>
<dbReference type="STRING" id="9258.ENSOANP00000007729"/>
<gene>
    <name evidence="10" type="primary">UTP23</name>
</gene>
<keyword evidence="11" id="KW-1185">Reference proteome</keyword>
<evidence type="ECO:0000313" key="10">
    <source>
        <dbReference type="Ensembl" id="ENSOANP00000007729.2"/>
    </source>
</evidence>
<feature type="compositionally biased region" description="Basic and acidic residues" evidence="8">
    <location>
        <begin position="1"/>
        <end position="21"/>
    </location>
</feature>
<feature type="domain" description="UTP23 sensor motif region" evidence="9">
    <location>
        <begin position="261"/>
        <end position="280"/>
    </location>
</feature>
<dbReference type="Ensembl" id="ENSOANT00000007731.2">
    <property type="protein sequence ID" value="ENSOANP00000007729.2"/>
    <property type="gene ID" value="ENSOANG00000004878.2"/>
</dbReference>
<feature type="region of interest" description="Disordered" evidence="8">
    <location>
        <begin position="1"/>
        <end position="70"/>
    </location>
</feature>
<name>F7FZU2_ORNAN</name>
<dbReference type="InParanoid" id="F7FZU2"/>
<dbReference type="InterPro" id="IPR057776">
    <property type="entry name" value="UTP23_sensor"/>
</dbReference>
<accession>F7FZU2</accession>
<proteinExistence type="inferred from homology"/>
<feature type="region of interest" description="Disordered" evidence="8">
    <location>
        <begin position="248"/>
        <end position="320"/>
    </location>
</feature>
<dbReference type="FunFam" id="3.40.50.1010:FF:000006">
    <property type="entry name" value="rRNA-processing protein UTP23 homolog"/>
    <property type="match status" value="1"/>
</dbReference>
<comment type="subcellular location">
    <subcellularLocation>
        <location evidence="1">Nucleus</location>
        <location evidence="1">Nucleolus</location>
    </subcellularLocation>
</comment>
<dbReference type="Pfam" id="PF04900">
    <property type="entry name" value="Fcf1"/>
    <property type="match status" value="1"/>
</dbReference>
<feature type="compositionally biased region" description="Gly residues" evidence="8">
    <location>
        <begin position="57"/>
        <end position="67"/>
    </location>
</feature>
<evidence type="ECO:0000256" key="2">
    <source>
        <dbReference type="ARBA" id="ARBA00022517"/>
    </source>
</evidence>
<keyword evidence="3" id="KW-0698">rRNA processing</keyword>
<evidence type="ECO:0000256" key="7">
    <source>
        <dbReference type="ARBA" id="ARBA00071400"/>
    </source>
</evidence>
<dbReference type="GO" id="GO:0003730">
    <property type="term" value="F:mRNA 3'-UTR binding"/>
    <property type="evidence" value="ECO:0007669"/>
    <property type="project" value="Ensembl"/>
</dbReference>
<evidence type="ECO:0000256" key="5">
    <source>
        <dbReference type="ARBA" id="ARBA00037300"/>
    </source>
</evidence>
<dbReference type="SUPFAM" id="SSF88723">
    <property type="entry name" value="PIN domain-like"/>
    <property type="match status" value="1"/>
</dbReference>
<keyword evidence="4" id="KW-0539">Nucleus</keyword>
<dbReference type="CDD" id="cd09866">
    <property type="entry name" value="PIN_Fcf1-Utp23-H"/>
    <property type="match status" value="1"/>
</dbReference>
<evidence type="ECO:0000256" key="4">
    <source>
        <dbReference type="ARBA" id="ARBA00023242"/>
    </source>
</evidence>
<comment type="function">
    <text evidence="5">Involved in rRNA-processing and ribosome biogenesis.</text>
</comment>
<sequence>MNEEPGRERVAPARRWPREAPARQPRPPLRRRRGGAPIGFRVGGRRARRGAARRGEGGPAGSAGGRRGAMKLTRQKHAKKYLAFYRHNFGFRGPYRLLLDGTFCQAALRGRIQLREQLPRYLMDDTQLCTTRCVLKELESLGKELYGAKLIAQRFQVQSCSHFKNPVGGSECLLSMIEAGNPHHYFVATQDQSVSAKVKKQPGVPLLFIIQNTVVLDKPSPNSVAFVKTTASNQLVSAHQKQIIEQLKEERGLGKDTEPKKKKRKKVGGPNPLSCLKKKKKVRDPSQPSAPKNKKKRNRIRNREKGKTLAVQPAKQTTEA</sequence>
<reference evidence="10" key="3">
    <citation type="submission" date="2025-09" db="UniProtKB">
        <authorList>
            <consortium name="Ensembl"/>
        </authorList>
    </citation>
    <scope>IDENTIFICATION</scope>
    <source>
        <strain evidence="10">Glennie</strain>
    </source>
</reference>
<reference evidence="10 11" key="1">
    <citation type="journal article" date="2008" name="Nature">
        <title>Genome analysis of the platypus reveals unique signatures of evolution.</title>
        <authorList>
            <person name="Warren W.C."/>
            <person name="Hillier L.W."/>
            <person name="Marshall Graves J.A."/>
            <person name="Birney E."/>
            <person name="Ponting C.P."/>
            <person name="Grutzner F."/>
            <person name="Belov K."/>
            <person name="Miller W."/>
            <person name="Clarke L."/>
            <person name="Chinwalla A.T."/>
            <person name="Yang S.P."/>
            <person name="Heger A."/>
            <person name="Locke D.P."/>
            <person name="Miethke P."/>
            <person name="Waters P.D."/>
            <person name="Veyrunes F."/>
            <person name="Fulton L."/>
            <person name="Fulton B."/>
            <person name="Graves T."/>
            <person name="Wallis J."/>
            <person name="Puente X.S."/>
            <person name="Lopez-Otin C."/>
            <person name="Ordonez G.R."/>
            <person name="Eichler E.E."/>
            <person name="Chen L."/>
            <person name="Cheng Z."/>
            <person name="Deakin J.E."/>
            <person name="Alsop A."/>
            <person name="Thompson K."/>
            <person name="Kirby P."/>
            <person name="Papenfuss A.T."/>
            <person name="Wakefield M.J."/>
            <person name="Olender T."/>
            <person name="Lancet D."/>
            <person name="Huttley G.A."/>
            <person name="Smit A.F."/>
            <person name="Pask A."/>
            <person name="Temple-Smith P."/>
            <person name="Batzer M.A."/>
            <person name="Walker J.A."/>
            <person name="Konkel M.K."/>
            <person name="Harris R.S."/>
            <person name="Whittington C.M."/>
            <person name="Wong E.S."/>
            <person name="Gemmell N.J."/>
            <person name="Buschiazzo E."/>
            <person name="Vargas Jentzsch I.M."/>
            <person name="Merkel A."/>
            <person name="Schmitz J."/>
            <person name="Zemann A."/>
            <person name="Churakov G."/>
            <person name="Kriegs J.O."/>
            <person name="Brosius J."/>
            <person name="Murchison E.P."/>
            <person name="Sachidanandam R."/>
            <person name="Smith C."/>
            <person name="Hannon G.J."/>
            <person name="Tsend-Ayush E."/>
            <person name="McMillan D."/>
            <person name="Attenborough R."/>
            <person name="Rens W."/>
            <person name="Ferguson-Smith M."/>
            <person name="Lefevre C.M."/>
            <person name="Sharp J.A."/>
            <person name="Nicholas K.R."/>
            <person name="Ray D.A."/>
            <person name="Kube M."/>
            <person name="Reinhardt R."/>
            <person name="Pringle T.H."/>
            <person name="Taylor J."/>
            <person name="Jones R.C."/>
            <person name="Nixon B."/>
            <person name="Dacheux J.L."/>
            <person name="Niwa H."/>
            <person name="Sekita Y."/>
            <person name="Huang X."/>
            <person name="Stark A."/>
            <person name="Kheradpour P."/>
            <person name="Kellis M."/>
            <person name="Flicek P."/>
            <person name="Chen Y."/>
            <person name="Webber C."/>
            <person name="Hardison R."/>
            <person name="Nelson J."/>
            <person name="Hallsworth-Pepin K."/>
            <person name="Delehaunty K."/>
            <person name="Markovic C."/>
            <person name="Minx P."/>
            <person name="Feng Y."/>
            <person name="Kremitzki C."/>
            <person name="Mitreva M."/>
            <person name="Glasscock J."/>
            <person name="Wylie T."/>
            <person name="Wohldmann P."/>
            <person name="Thiru P."/>
            <person name="Nhan M.N."/>
            <person name="Pohl C.S."/>
            <person name="Smith S.M."/>
            <person name="Hou S."/>
            <person name="Nefedov M."/>
            <person name="de Jong P.J."/>
            <person name="Renfree M.B."/>
            <person name="Mardis E.R."/>
            <person name="Wilson R.K."/>
        </authorList>
    </citation>
    <scope>NUCLEOTIDE SEQUENCE [LARGE SCALE GENOMIC DNA]</scope>
    <source>
        <strain evidence="10 11">Glennie</strain>
    </source>
</reference>
<dbReference type="GO" id="GO:0070181">
    <property type="term" value="F:small ribosomal subunit rRNA binding"/>
    <property type="evidence" value="ECO:0000318"/>
    <property type="project" value="GO_Central"/>
</dbReference>
<dbReference type="Pfam" id="PF24779">
    <property type="entry name" value="UTP23_sensor"/>
    <property type="match status" value="1"/>
</dbReference>
<dbReference type="GO" id="GO:0048027">
    <property type="term" value="F:mRNA 5'-UTR binding"/>
    <property type="evidence" value="ECO:0007669"/>
    <property type="project" value="Ensembl"/>
</dbReference>
<evidence type="ECO:0000313" key="11">
    <source>
        <dbReference type="Proteomes" id="UP000002279"/>
    </source>
</evidence>
<comment type="similarity">
    <text evidence="6">Belongs to the UTP23/FCF1 family. UTP23 subfamily.</text>
</comment>
<dbReference type="OMA" id="CCMQALY"/>
<evidence type="ECO:0000256" key="6">
    <source>
        <dbReference type="ARBA" id="ARBA00038503"/>
    </source>
</evidence>
<reference evidence="10" key="2">
    <citation type="submission" date="2025-08" db="UniProtKB">
        <authorList>
            <consortium name="Ensembl"/>
        </authorList>
    </citation>
    <scope>IDENTIFICATION</scope>
    <source>
        <strain evidence="10">Glennie</strain>
    </source>
</reference>
<dbReference type="InterPro" id="IPR029060">
    <property type="entry name" value="PIN-like_dom_sf"/>
</dbReference>
<dbReference type="GeneTree" id="ENSGT00940000153117"/>
<dbReference type="Proteomes" id="UP000002279">
    <property type="component" value="Chromosome 4"/>
</dbReference>
<feature type="compositionally biased region" description="Basic and acidic residues" evidence="8">
    <location>
        <begin position="248"/>
        <end position="259"/>
    </location>
</feature>
<evidence type="ECO:0000256" key="3">
    <source>
        <dbReference type="ARBA" id="ARBA00022552"/>
    </source>
</evidence>
<evidence type="ECO:0000256" key="8">
    <source>
        <dbReference type="SAM" id="MobiDB-lite"/>
    </source>
</evidence>
<organism evidence="10 11">
    <name type="scientific">Ornithorhynchus anatinus</name>
    <name type="common">Duckbill platypus</name>
    <dbReference type="NCBI Taxonomy" id="9258"/>
    <lineage>
        <taxon>Eukaryota</taxon>
        <taxon>Metazoa</taxon>
        <taxon>Chordata</taxon>
        <taxon>Craniata</taxon>
        <taxon>Vertebrata</taxon>
        <taxon>Euteleostomi</taxon>
        <taxon>Mammalia</taxon>
        <taxon>Monotremata</taxon>
        <taxon>Ornithorhynchidae</taxon>
        <taxon>Ornithorhynchus</taxon>
    </lineage>
</organism>
<dbReference type="AlphaFoldDB" id="F7FZU2"/>
<dbReference type="GO" id="GO:0000480">
    <property type="term" value="P:endonucleolytic cleavage in 5'-ETS of tricistronic rRNA transcript (SSU-rRNA, 5.8S rRNA, LSU-rRNA)"/>
    <property type="evidence" value="ECO:0007669"/>
    <property type="project" value="Ensembl"/>
</dbReference>